<reference evidence="1" key="1">
    <citation type="journal article" date="2014" name="PLoS ONE">
        <title>Transcriptome-Based Identification of ABC Transporters in the Western Tarnished Plant Bug Lygus hesperus.</title>
        <authorList>
            <person name="Hull J.J."/>
            <person name="Chaney K."/>
            <person name="Geib S.M."/>
            <person name="Fabrick J.A."/>
            <person name="Brent C.S."/>
            <person name="Walsh D."/>
            <person name="Lavine L.C."/>
        </authorList>
    </citation>
    <scope>NUCLEOTIDE SEQUENCE</scope>
</reference>
<protein>
    <submittedName>
        <fullName evidence="1">Serine/threonine-protein kinase ULK4</fullName>
    </submittedName>
</protein>
<dbReference type="EMBL" id="GBHO01017024">
    <property type="protein sequence ID" value="JAG26580.1"/>
    <property type="molecule type" value="Transcribed_RNA"/>
</dbReference>
<feature type="non-terminal residue" evidence="1">
    <location>
        <position position="1"/>
    </location>
</feature>
<reference evidence="1" key="2">
    <citation type="submission" date="2014-07" db="EMBL/GenBank/DDBJ databases">
        <authorList>
            <person name="Hull J."/>
        </authorList>
    </citation>
    <scope>NUCLEOTIDE SEQUENCE</scope>
</reference>
<keyword evidence="1" id="KW-0808">Transferase</keyword>
<name>A0A0A9YAM2_LYGHE</name>
<accession>A0A0A9YAM2</accession>
<dbReference type="PANTHER" id="PTHR10773">
    <property type="entry name" value="DNA-DIRECTED RNA POLYMERASES I, II, AND III SUBUNIT RPABC2"/>
    <property type="match status" value="1"/>
</dbReference>
<evidence type="ECO:0000313" key="1">
    <source>
        <dbReference type="EMBL" id="JAG26580.1"/>
    </source>
</evidence>
<dbReference type="AlphaFoldDB" id="A0A0A9YAM2"/>
<gene>
    <name evidence="1" type="primary">ULK4</name>
    <name evidence="1" type="ORF">CM83_104295</name>
</gene>
<organism evidence="1">
    <name type="scientific">Lygus hesperus</name>
    <name type="common">Western plant bug</name>
    <dbReference type="NCBI Taxonomy" id="30085"/>
    <lineage>
        <taxon>Eukaryota</taxon>
        <taxon>Metazoa</taxon>
        <taxon>Ecdysozoa</taxon>
        <taxon>Arthropoda</taxon>
        <taxon>Hexapoda</taxon>
        <taxon>Insecta</taxon>
        <taxon>Pterygota</taxon>
        <taxon>Neoptera</taxon>
        <taxon>Paraneoptera</taxon>
        <taxon>Hemiptera</taxon>
        <taxon>Heteroptera</taxon>
        <taxon>Panheteroptera</taxon>
        <taxon>Cimicomorpha</taxon>
        <taxon>Miridae</taxon>
        <taxon>Mirini</taxon>
        <taxon>Lygus</taxon>
    </lineage>
</organism>
<dbReference type="GO" id="GO:0016301">
    <property type="term" value="F:kinase activity"/>
    <property type="evidence" value="ECO:0007669"/>
    <property type="project" value="UniProtKB-KW"/>
</dbReference>
<keyword evidence="1" id="KW-0418">Kinase</keyword>
<feature type="non-terminal residue" evidence="1">
    <location>
        <position position="175"/>
    </location>
</feature>
<proteinExistence type="predicted"/>
<sequence>KSVTHKFLVRGHTQNEGDNCHSVIEKEVKKAVKRGPIYTPSEYVRIIRSAKKTGCPYKVHELTHAHFYDLKKLADTVGKNFTKTSNGDTIKFNDVKVFMARKSDPGILFVKTSYEQAEFSKIIVKPPGRRSGSSRKSNRITLLPAYSSKLPLPDRKKNDLEELLKKNHIPKFYES</sequence>
<dbReference type="PANTHER" id="PTHR10773:SF19">
    <property type="match status" value="1"/>
</dbReference>